<dbReference type="EMBL" id="WJQU01002955">
    <property type="protein sequence ID" value="KAJ6628985.1"/>
    <property type="molecule type" value="Genomic_DNA"/>
</dbReference>
<dbReference type="Pfam" id="PF22947">
    <property type="entry name" value="ULD_3"/>
    <property type="match status" value="1"/>
</dbReference>
<evidence type="ECO:0000256" key="1">
    <source>
        <dbReference type="ARBA" id="ARBA00005594"/>
    </source>
</evidence>
<dbReference type="InterPro" id="IPR004493">
    <property type="entry name" value="Leu-tRNA-synth_Ia_arc/euk"/>
</dbReference>
<accession>A0A9Q0MJQ9</accession>
<dbReference type="InterPro" id="IPR054509">
    <property type="entry name" value="LARS1_ULD"/>
</dbReference>
<name>A0A9Q0MJQ9_9DIPT</name>
<feature type="domain" description="Leucine--tRNA ligase ubiquitin-like" evidence="2">
    <location>
        <begin position="113"/>
        <end position="224"/>
    </location>
</feature>
<keyword evidence="4" id="KW-0436">Ligase</keyword>
<evidence type="ECO:0000259" key="3">
    <source>
        <dbReference type="Pfam" id="PF24810"/>
    </source>
</evidence>
<dbReference type="PANTHER" id="PTHR45794:SF1">
    <property type="entry name" value="LEUCINE--TRNA LIGASE, CYTOPLASMIC"/>
    <property type="match status" value="1"/>
</dbReference>
<organism evidence="4 6">
    <name type="scientific">Pseudolycoriella hygida</name>
    <dbReference type="NCBI Taxonomy" id="35572"/>
    <lineage>
        <taxon>Eukaryota</taxon>
        <taxon>Metazoa</taxon>
        <taxon>Ecdysozoa</taxon>
        <taxon>Arthropoda</taxon>
        <taxon>Hexapoda</taxon>
        <taxon>Insecta</taxon>
        <taxon>Pterygota</taxon>
        <taxon>Neoptera</taxon>
        <taxon>Endopterygota</taxon>
        <taxon>Diptera</taxon>
        <taxon>Nematocera</taxon>
        <taxon>Sciaroidea</taxon>
        <taxon>Sciaridae</taxon>
        <taxon>Pseudolycoriella</taxon>
    </lineage>
</organism>
<gene>
    <name evidence="4" type="primary">Lars1_1</name>
    <name evidence="5" type="synonym">Lars1_0</name>
    <name evidence="5" type="ORF">Bhyg_17807</name>
    <name evidence="4" type="ORF">Bhyg_17810</name>
</gene>
<dbReference type="GO" id="GO:0005524">
    <property type="term" value="F:ATP binding"/>
    <property type="evidence" value="ECO:0007669"/>
    <property type="project" value="InterPro"/>
</dbReference>
<evidence type="ECO:0000313" key="6">
    <source>
        <dbReference type="Proteomes" id="UP001151699"/>
    </source>
</evidence>
<evidence type="ECO:0000313" key="4">
    <source>
        <dbReference type="EMBL" id="KAJ6628985.1"/>
    </source>
</evidence>
<comment type="similarity">
    <text evidence="1">Belongs to the class-I aminoacyl-tRNA synthetase family.</text>
</comment>
<reference evidence="4" key="1">
    <citation type="submission" date="2022-07" db="EMBL/GenBank/DDBJ databases">
        <authorList>
            <person name="Trinca V."/>
            <person name="Uliana J.V.C."/>
            <person name="Torres T.T."/>
            <person name="Ward R.J."/>
            <person name="Monesi N."/>
        </authorList>
    </citation>
    <scope>NUCLEOTIDE SEQUENCE</scope>
    <source>
        <strain evidence="4">HSMRA1968</strain>
        <tissue evidence="4">Whole embryos</tissue>
    </source>
</reference>
<sequence length="225" mass="25266">MRELYEKNNGLPDNKVISTALSTKEVLKKYMKRVMPFAIQIRERVEGPNGKGKDAMAITLDFDERAILESNLEYLKGTLNLESLDVKFTSESDAPDRNREEVRPGHPYIEYSTKPAVNVVLDNPIQLSGLFRVNLGISDGDTTKSVLDRVAKIIELKDVAGLQIWRFVDPISGPRKIPRCNDYKTGKVLLESGTFKIDVGKNEIYLDTVQSGRVDIGTAFVYVVE</sequence>
<feature type="domain" description="Leucine--tRNA ligase RagD-binding" evidence="3">
    <location>
        <begin position="1"/>
        <end position="60"/>
    </location>
</feature>
<dbReference type="Proteomes" id="UP001151699">
    <property type="component" value="Unassembled WGS sequence"/>
</dbReference>
<dbReference type="EMBL" id="WJQU01002406">
    <property type="protein sequence ID" value="KAJ6632901.1"/>
    <property type="molecule type" value="Genomic_DNA"/>
</dbReference>
<dbReference type="GO" id="GO:0004823">
    <property type="term" value="F:leucine-tRNA ligase activity"/>
    <property type="evidence" value="ECO:0007669"/>
    <property type="project" value="InterPro"/>
</dbReference>
<dbReference type="AlphaFoldDB" id="A0A9Q0MJQ9"/>
<proteinExistence type="inferred from homology"/>
<protein>
    <submittedName>
        <fullName evidence="4">Leucine--tRNA ligase, cytoplasmic</fullName>
    </submittedName>
</protein>
<evidence type="ECO:0000259" key="2">
    <source>
        <dbReference type="Pfam" id="PF22947"/>
    </source>
</evidence>
<comment type="caution">
    <text evidence="4">The sequence shown here is derived from an EMBL/GenBank/DDBJ whole genome shotgun (WGS) entry which is preliminary data.</text>
</comment>
<keyword evidence="6" id="KW-1185">Reference proteome</keyword>
<dbReference type="GO" id="GO:0006429">
    <property type="term" value="P:leucyl-tRNA aminoacylation"/>
    <property type="evidence" value="ECO:0007669"/>
    <property type="project" value="InterPro"/>
</dbReference>
<dbReference type="InterPro" id="IPR055416">
    <property type="entry name" value="RBD_LARS1"/>
</dbReference>
<dbReference type="OrthoDB" id="10249672at2759"/>
<dbReference type="PANTHER" id="PTHR45794">
    <property type="entry name" value="LEUCYL-TRNA SYNTHETASE"/>
    <property type="match status" value="1"/>
</dbReference>
<dbReference type="Pfam" id="PF24810">
    <property type="entry name" value="RBD_LARS1"/>
    <property type="match status" value="1"/>
</dbReference>
<evidence type="ECO:0000313" key="5">
    <source>
        <dbReference type="EMBL" id="KAJ6632901.1"/>
    </source>
</evidence>